<gene>
    <name evidence="1" type="ORF">VIBNISOn1_270017</name>
</gene>
<dbReference type="Pfam" id="PF04314">
    <property type="entry name" value="PCuAC"/>
    <property type="match status" value="1"/>
</dbReference>
<dbReference type="InterPro" id="IPR036182">
    <property type="entry name" value="PCuAC_sf"/>
</dbReference>
<accession>A0AAV2VR95</accession>
<evidence type="ECO:0000313" key="1">
    <source>
        <dbReference type="EMBL" id="CCO47191.1"/>
    </source>
</evidence>
<dbReference type="PANTHER" id="PTHR36302">
    <property type="entry name" value="BLR7088 PROTEIN"/>
    <property type="match status" value="1"/>
</dbReference>
<dbReference type="PANTHER" id="PTHR36302:SF1">
    <property type="entry name" value="COPPER CHAPERONE PCU(A)C"/>
    <property type="match status" value="1"/>
</dbReference>
<dbReference type="AlphaFoldDB" id="A0AAV2VR95"/>
<reference evidence="1 2" key="1">
    <citation type="journal article" date="2013" name="ISME J.">
        <title>Comparative genomics of pathogenic lineages of Vibrio nigripulchritudo identifies virulence-associated traits.</title>
        <authorList>
            <person name="Goudenege D."/>
            <person name="Labreuche Y."/>
            <person name="Krin E."/>
            <person name="Ansquer D."/>
            <person name="Mangenot S."/>
            <person name="Calteau A."/>
            <person name="Medigue C."/>
            <person name="Mazel D."/>
            <person name="Polz M.F."/>
            <person name="Le Roux F."/>
        </authorList>
    </citation>
    <scope>NUCLEOTIDE SEQUENCE [LARGE SCALE GENOMIC DNA]</scope>
    <source>
        <strain evidence="1 2">SOn1</strain>
    </source>
</reference>
<organism evidence="1 2">
    <name type="scientific">Vibrio nigripulchritudo SOn1</name>
    <dbReference type="NCBI Taxonomy" id="1238450"/>
    <lineage>
        <taxon>Bacteria</taxon>
        <taxon>Pseudomonadati</taxon>
        <taxon>Pseudomonadota</taxon>
        <taxon>Gammaproteobacteria</taxon>
        <taxon>Vibrionales</taxon>
        <taxon>Vibrionaceae</taxon>
        <taxon>Vibrio</taxon>
    </lineage>
</organism>
<dbReference type="Gene3D" id="2.60.40.1890">
    <property type="entry name" value="PCu(A)C copper chaperone"/>
    <property type="match status" value="1"/>
</dbReference>
<evidence type="ECO:0000313" key="2">
    <source>
        <dbReference type="Proteomes" id="UP000018211"/>
    </source>
</evidence>
<comment type="caution">
    <text evidence="1">The sequence shown here is derived from an EMBL/GenBank/DDBJ whole genome shotgun (WGS) entry which is preliminary data.</text>
</comment>
<dbReference type="RefSeq" id="WP_004399181.1">
    <property type="nucleotide sequence ID" value="NZ_LK391965.1"/>
</dbReference>
<name>A0AAV2VR95_9VIBR</name>
<dbReference type="Proteomes" id="UP000018211">
    <property type="component" value="Unassembled WGS sequence"/>
</dbReference>
<dbReference type="InterPro" id="IPR007410">
    <property type="entry name" value="LpqE-like"/>
</dbReference>
<dbReference type="EMBL" id="CAOF01000117">
    <property type="protein sequence ID" value="CCO47191.1"/>
    <property type="molecule type" value="Genomic_DNA"/>
</dbReference>
<sequence>MKLAKIGLVCFVAFLLAFSVAYYEKTKKPFYQPDPRPSSKVQKLSGEVYVDYARMKATIPGIKVTSGYFTLTNKSSETIRFTGVETNAAKHTEFHRMFLRDSRMAMRKIDVLEVGANETLELKPGGYHLMLLGIKQRFVEGDTVEVTLIQDTGERYTLNFPVMTIKAK</sequence>
<proteinExistence type="predicted"/>
<protein>
    <submittedName>
        <fullName evidence="1">Metal-binding protein</fullName>
    </submittedName>
</protein>
<dbReference type="InterPro" id="IPR058248">
    <property type="entry name" value="Lxx211020-like"/>
</dbReference>
<dbReference type="SUPFAM" id="SSF110087">
    <property type="entry name" value="DR1885-like metal-binding protein"/>
    <property type="match status" value="1"/>
</dbReference>